<dbReference type="EMBL" id="KN817579">
    <property type="protein sequence ID" value="KJA19290.1"/>
    <property type="molecule type" value="Genomic_DNA"/>
</dbReference>
<feature type="region of interest" description="Disordered" evidence="1">
    <location>
        <begin position="56"/>
        <end position="138"/>
    </location>
</feature>
<feature type="region of interest" description="Disordered" evidence="1">
    <location>
        <begin position="178"/>
        <end position="197"/>
    </location>
</feature>
<gene>
    <name evidence="2" type="ORF">HYPSUDRAFT_894872</name>
</gene>
<evidence type="ECO:0000313" key="3">
    <source>
        <dbReference type="Proteomes" id="UP000054270"/>
    </source>
</evidence>
<proteinExistence type="predicted"/>
<feature type="region of interest" description="Disordered" evidence="1">
    <location>
        <begin position="244"/>
        <end position="270"/>
    </location>
</feature>
<sequence length="270" mass="29109">MPSSLARRHAGTAKAPPVFSLRCHPSCCALRRPHLCAPSPFLLPLFTDPHSYTANSQRTPCAAPCQPLRHSSPGSSRAPGVWRAAHLRAPFTPLAAPHTPRSRSSLTPSTHRRPATPPRPASEPHESRSSCSSSAASRSASRTIRLIAHIPTRRLVVHLPIGASSSLSHFSPTHRAVCQTRRSRSDPVSPSVCPRPPPCAPPTRFPAAPPPNHAVHAPVDRPEPLLVPARQSLAALVKEVIDTPVHAYTSDQKPRRRLGPLRPLLPPVDP</sequence>
<dbReference type="AlphaFoldDB" id="A0A0D2PGR7"/>
<feature type="compositionally biased region" description="Low complexity" evidence="1">
    <location>
        <begin position="129"/>
        <end position="138"/>
    </location>
</feature>
<keyword evidence="3" id="KW-1185">Reference proteome</keyword>
<name>A0A0D2PGR7_HYPSF</name>
<dbReference type="Proteomes" id="UP000054270">
    <property type="component" value="Unassembled WGS sequence"/>
</dbReference>
<evidence type="ECO:0000313" key="2">
    <source>
        <dbReference type="EMBL" id="KJA19290.1"/>
    </source>
</evidence>
<feature type="compositionally biased region" description="Low complexity" evidence="1">
    <location>
        <begin position="97"/>
        <end position="109"/>
    </location>
</feature>
<reference evidence="3" key="1">
    <citation type="submission" date="2014-04" db="EMBL/GenBank/DDBJ databases">
        <title>Evolutionary Origins and Diversification of the Mycorrhizal Mutualists.</title>
        <authorList>
            <consortium name="DOE Joint Genome Institute"/>
            <consortium name="Mycorrhizal Genomics Consortium"/>
            <person name="Kohler A."/>
            <person name="Kuo A."/>
            <person name="Nagy L.G."/>
            <person name="Floudas D."/>
            <person name="Copeland A."/>
            <person name="Barry K.W."/>
            <person name="Cichocki N."/>
            <person name="Veneault-Fourrey C."/>
            <person name="LaButti K."/>
            <person name="Lindquist E.A."/>
            <person name="Lipzen A."/>
            <person name="Lundell T."/>
            <person name="Morin E."/>
            <person name="Murat C."/>
            <person name="Riley R."/>
            <person name="Ohm R."/>
            <person name="Sun H."/>
            <person name="Tunlid A."/>
            <person name="Henrissat B."/>
            <person name="Grigoriev I.V."/>
            <person name="Hibbett D.S."/>
            <person name="Martin F."/>
        </authorList>
    </citation>
    <scope>NUCLEOTIDE SEQUENCE [LARGE SCALE GENOMIC DNA]</scope>
    <source>
        <strain evidence="3">FD-334 SS-4</strain>
    </source>
</reference>
<protein>
    <submittedName>
        <fullName evidence="2">Uncharacterized protein</fullName>
    </submittedName>
</protein>
<organism evidence="2 3">
    <name type="scientific">Hypholoma sublateritium (strain FD-334 SS-4)</name>
    <dbReference type="NCBI Taxonomy" id="945553"/>
    <lineage>
        <taxon>Eukaryota</taxon>
        <taxon>Fungi</taxon>
        <taxon>Dikarya</taxon>
        <taxon>Basidiomycota</taxon>
        <taxon>Agaricomycotina</taxon>
        <taxon>Agaricomycetes</taxon>
        <taxon>Agaricomycetidae</taxon>
        <taxon>Agaricales</taxon>
        <taxon>Agaricineae</taxon>
        <taxon>Strophariaceae</taxon>
        <taxon>Hypholoma</taxon>
    </lineage>
</organism>
<evidence type="ECO:0000256" key="1">
    <source>
        <dbReference type="SAM" id="MobiDB-lite"/>
    </source>
</evidence>
<accession>A0A0D2PGR7</accession>